<keyword evidence="5 13" id="KW-0963">Cytoplasm</keyword>
<gene>
    <name evidence="17" type="primary">sUA5</name>
    <name evidence="16" type="ORF">Lqua_2731</name>
    <name evidence="17" type="ORF">NCTC12376_03320</name>
</gene>
<comment type="catalytic activity">
    <reaction evidence="12 13">
        <text>L-threonine + hydrogencarbonate + ATP = L-threonylcarbamoyladenylate + diphosphate + H2O</text>
        <dbReference type="Rhea" id="RHEA:36407"/>
        <dbReference type="ChEBI" id="CHEBI:15377"/>
        <dbReference type="ChEBI" id="CHEBI:17544"/>
        <dbReference type="ChEBI" id="CHEBI:30616"/>
        <dbReference type="ChEBI" id="CHEBI:33019"/>
        <dbReference type="ChEBI" id="CHEBI:57926"/>
        <dbReference type="ChEBI" id="CHEBI:73682"/>
        <dbReference type="EC" id="2.7.7.87"/>
    </reaction>
</comment>
<evidence type="ECO:0000256" key="12">
    <source>
        <dbReference type="ARBA" id="ARBA00048366"/>
    </source>
</evidence>
<dbReference type="RefSeq" id="WP_058474859.1">
    <property type="nucleotide sequence ID" value="NZ_CAAAIL010000002.1"/>
</dbReference>
<evidence type="ECO:0000313" key="17">
    <source>
        <dbReference type="EMBL" id="STY19481.1"/>
    </source>
</evidence>
<evidence type="ECO:0000259" key="15">
    <source>
        <dbReference type="PROSITE" id="PS51163"/>
    </source>
</evidence>
<feature type="domain" description="YrdC-like" evidence="15">
    <location>
        <begin position="5"/>
        <end position="193"/>
    </location>
</feature>
<feature type="binding site" evidence="14">
    <location>
        <position position="59"/>
    </location>
    <ligand>
        <name>ATP</name>
        <dbReference type="ChEBI" id="CHEBI:30616"/>
    </ligand>
</feature>
<dbReference type="Proteomes" id="UP000254230">
    <property type="component" value="Unassembled WGS sequence"/>
</dbReference>
<organism evidence="17 19">
    <name type="scientific">Legionella quateirensis</name>
    <dbReference type="NCBI Taxonomy" id="45072"/>
    <lineage>
        <taxon>Bacteria</taxon>
        <taxon>Pseudomonadati</taxon>
        <taxon>Pseudomonadota</taxon>
        <taxon>Gammaproteobacteria</taxon>
        <taxon>Legionellales</taxon>
        <taxon>Legionellaceae</taxon>
        <taxon>Legionella</taxon>
    </lineage>
</organism>
<dbReference type="PIRSF" id="PIRSF004930">
    <property type="entry name" value="Tln_factor_SUA5"/>
    <property type="match status" value="1"/>
</dbReference>
<feature type="binding site" evidence="14">
    <location>
        <position position="144"/>
    </location>
    <ligand>
        <name>ATP</name>
        <dbReference type="ChEBI" id="CHEBI:30616"/>
    </ligand>
</feature>
<dbReference type="InterPro" id="IPR050156">
    <property type="entry name" value="TC-AMP_synthase_SUA5"/>
</dbReference>
<keyword evidence="18" id="KW-1185">Reference proteome</keyword>
<evidence type="ECO:0000256" key="2">
    <source>
        <dbReference type="ARBA" id="ARBA00007663"/>
    </source>
</evidence>
<evidence type="ECO:0000256" key="7">
    <source>
        <dbReference type="ARBA" id="ARBA00022694"/>
    </source>
</evidence>
<dbReference type="InterPro" id="IPR010923">
    <property type="entry name" value="T(6)A37_SUA5"/>
</dbReference>
<dbReference type="STRING" id="45072.Lqua_2731"/>
<dbReference type="GO" id="GO:0000049">
    <property type="term" value="F:tRNA binding"/>
    <property type="evidence" value="ECO:0007669"/>
    <property type="project" value="TreeGrafter"/>
</dbReference>
<evidence type="ECO:0000256" key="8">
    <source>
        <dbReference type="ARBA" id="ARBA00022695"/>
    </source>
</evidence>
<evidence type="ECO:0000256" key="6">
    <source>
        <dbReference type="ARBA" id="ARBA00022679"/>
    </source>
</evidence>
<reference evidence="16 18" key="1">
    <citation type="submission" date="2015-11" db="EMBL/GenBank/DDBJ databases">
        <title>Genomic analysis of 38 Legionella species identifies large and diverse effector repertoires.</title>
        <authorList>
            <person name="Burstein D."/>
            <person name="Amaro F."/>
            <person name="Zusman T."/>
            <person name="Lifshitz Z."/>
            <person name="Cohen O."/>
            <person name="Gilbert J.A."/>
            <person name="Pupko T."/>
            <person name="Shuman H.A."/>
            <person name="Segal G."/>
        </authorList>
    </citation>
    <scope>NUCLEOTIDE SEQUENCE [LARGE SCALE GENOMIC DNA]</scope>
    <source>
        <strain evidence="16 18">ATCC 49507</strain>
    </source>
</reference>
<dbReference type="EMBL" id="UGOW01000001">
    <property type="protein sequence ID" value="STY19481.1"/>
    <property type="molecule type" value="Genomic_DNA"/>
</dbReference>
<accession>A0A378L0W3</accession>
<dbReference type="InterPro" id="IPR017945">
    <property type="entry name" value="DHBP_synth_RibB-like_a/b_dom"/>
</dbReference>
<dbReference type="GO" id="GO:0005737">
    <property type="term" value="C:cytoplasm"/>
    <property type="evidence" value="ECO:0007669"/>
    <property type="project" value="UniProtKB-SubCell"/>
</dbReference>
<feature type="binding site" evidence="14">
    <location>
        <position position="110"/>
    </location>
    <ligand>
        <name>ATP</name>
        <dbReference type="ChEBI" id="CHEBI:30616"/>
    </ligand>
</feature>
<dbReference type="OrthoDB" id="9814580at2"/>
<evidence type="ECO:0000256" key="3">
    <source>
        <dbReference type="ARBA" id="ARBA00012584"/>
    </source>
</evidence>
<evidence type="ECO:0000313" key="19">
    <source>
        <dbReference type="Proteomes" id="UP000254230"/>
    </source>
</evidence>
<comment type="subcellular location">
    <subcellularLocation>
        <location evidence="1 13">Cytoplasm</location>
    </subcellularLocation>
</comment>
<feature type="binding site" evidence="14">
    <location>
        <position position="27"/>
    </location>
    <ligand>
        <name>L-threonine</name>
        <dbReference type="ChEBI" id="CHEBI:57926"/>
    </ligand>
</feature>
<protein>
    <recommendedName>
        <fullName evidence="4 13">Threonylcarbamoyl-AMP synthase</fullName>
        <shortName evidence="13">TC-AMP synthase</shortName>
        <ecNumber evidence="3 13">2.7.7.87</ecNumber>
    </recommendedName>
    <alternativeName>
        <fullName evidence="11 13">L-threonylcarbamoyladenylate synthase</fullName>
    </alternativeName>
</protein>
<reference evidence="17 19" key="2">
    <citation type="submission" date="2018-06" db="EMBL/GenBank/DDBJ databases">
        <authorList>
            <consortium name="Pathogen Informatics"/>
            <person name="Doyle S."/>
        </authorList>
    </citation>
    <scope>NUCLEOTIDE SEQUENCE [LARGE SCALE GENOMIC DNA]</scope>
    <source>
        <strain evidence="17 19">NCTC12376</strain>
    </source>
</reference>
<dbReference type="PROSITE" id="PS51163">
    <property type="entry name" value="YRDC"/>
    <property type="match status" value="1"/>
</dbReference>
<dbReference type="Pfam" id="PF01300">
    <property type="entry name" value="Sua5_yciO_yrdC"/>
    <property type="match status" value="1"/>
</dbReference>
<dbReference type="GO" id="GO:0003725">
    <property type="term" value="F:double-stranded RNA binding"/>
    <property type="evidence" value="ECO:0007669"/>
    <property type="project" value="UniProtKB-UniRule"/>
</dbReference>
<dbReference type="Gene3D" id="3.90.870.10">
    <property type="entry name" value="DHBP synthase"/>
    <property type="match status" value="1"/>
</dbReference>
<keyword evidence="8 13" id="KW-0548">Nucleotidyltransferase</keyword>
<feature type="binding site" evidence="14">
    <location>
        <position position="114"/>
    </location>
    <ligand>
        <name>L-threonine</name>
        <dbReference type="ChEBI" id="CHEBI:57926"/>
    </ligand>
</feature>
<name>A0A378L0W3_9GAMM</name>
<evidence type="ECO:0000256" key="1">
    <source>
        <dbReference type="ARBA" id="ARBA00004496"/>
    </source>
</evidence>
<dbReference type="EC" id="2.7.7.87" evidence="3 13"/>
<feature type="binding site" evidence="14">
    <location>
        <position position="223"/>
    </location>
    <ligand>
        <name>ATP</name>
        <dbReference type="ChEBI" id="CHEBI:30616"/>
    </ligand>
</feature>
<evidence type="ECO:0000313" key="16">
    <source>
        <dbReference type="EMBL" id="KTD44896.1"/>
    </source>
</evidence>
<keyword evidence="10 13" id="KW-0067">ATP-binding</keyword>
<proteinExistence type="inferred from homology"/>
<comment type="function">
    <text evidence="13">Required for the formation of a threonylcarbamoyl group on adenosine at position 37 (t(6)A37) in tRNAs that read codons beginning with adenine.</text>
</comment>
<dbReference type="GO" id="GO:0006450">
    <property type="term" value="P:regulation of translational fidelity"/>
    <property type="evidence" value="ECO:0007669"/>
    <property type="project" value="TreeGrafter"/>
</dbReference>
<dbReference type="PANTHER" id="PTHR17490">
    <property type="entry name" value="SUA5"/>
    <property type="match status" value="1"/>
</dbReference>
<dbReference type="EMBL" id="LNYR01000038">
    <property type="protein sequence ID" value="KTD44896.1"/>
    <property type="molecule type" value="Genomic_DNA"/>
</dbReference>
<keyword evidence="9 13" id="KW-0547">Nucleotide-binding</keyword>
<feature type="binding site" evidence="14">
    <location>
        <position position="50"/>
    </location>
    <ligand>
        <name>ATP</name>
        <dbReference type="ChEBI" id="CHEBI:30616"/>
    </ligand>
</feature>
<dbReference type="NCBIfam" id="TIGR00057">
    <property type="entry name" value="L-threonylcarbamoyladenylate synthase"/>
    <property type="match status" value="1"/>
</dbReference>
<feature type="binding site" evidence="14">
    <location>
        <position position="134"/>
    </location>
    <ligand>
        <name>L-threonine</name>
        <dbReference type="ChEBI" id="CHEBI:57926"/>
    </ligand>
</feature>
<dbReference type="Gene3D" id="3.40.50.11030">
    <property type="entry name" value="Threonylcarbamoyl-AMP synthase, C-terminal domain"/>
    <property type="match status" value="1"/>
</dbReference>
<evidence type="ECO:0000256" key="5">
    <source>
        <dbReference type="ARBA" id="ARBA00022490"/>
    </source>
</evidence>
<dbReference type="PANTHER" id="PTHR17490:SF16">
    <property type="entry name" value="THREONYLCARBAMOYL-AMP SYNTHASE"/>
    <property type="match status" value="1"/>
</dbReference>
<evidence type="ECO:0000256" key="13">
    <source>
        <dbReference type="PIRNR" id="PIRNR004930"/>
    </source>
</evidence>
<feature type="binding site" evidence="14">
    <location>
        <position position="174"/>
    </location>
    <ligand>
        <name>L-threonine</name>
        <dbReference type="ChEBI" id="CHEBI:57926"/>
    </ligand>
</feature>
<sequence length="321" mass="36116">MSLITTRLNRAILDLKDGKPVAIPTETVYGLAALINREKAIKAVFTMKNRPLNHPLIVHVAEHWDLKELVEEIPEYAQLLIKKFWPGPLTLVLRCKENQINPLITGGQSTVAIRCPAHPIAQKLLQKLDTPIVAPSANPFGKVSPTTALHVKQSFKDQELLILDGGRCSIGIESTIIDATDPDTYQILRHGLIDEKAIAAVIPTRYAPKENTIRVPGKLESHYQPQKNLYYFDQFETLSRFCQRREGDVYVIASQQPPGVEINHFHLLADNPEKAAYDLYYQLRYADASNAICIAIELPPEQSEWQGVRERILKAGLPYSK</sequence>
<keyword evidence="6 13" id="KW-0808">Transferase</keyword>
<evidence type="ECO:0000256" key="14">
    <source>
        <dbReference type="PIRSR" id="PIRSR004930-1"/>
    </source>
</evidence>
<dbReference type="InterPro" id="IPR005145">
    <property type="entry name" value="Sua5_C"/>
</dbReference>
<feature type="binding site" evidence="14">
    <location>
        <position position="189"/>
    </location>
    <ligand>
        <name>ATP</name>
        <dbReference type="ChEBI" id="CHEBI:30616"/>
    </ligand>
</feature>
<evidence type="ECO:0000256" key="4">
    <source>
        <dbReference type="ARBA" id="ARBA00015492"/>
    </source>
</evidence>
<evidence type="ECO:0000313" key="18">
    <source>
        <dbReference type="Proteomes" id="UP000054639"/>
    </source>
</evidence>
<evidence type="ECO:0000256" key="11">
    <source>
        <dbReference type="ARBA" id="ARBA00029774"/>
    </source>
</evidence>
<feature type="binding site" evidence="14">
    <location>
        <position position="136"/>
    </location>
    <ligand>
        <name>ATP</name>
        <dbReference type="ChEBI" id="CHEBI:30616"/>
    </ligand>
</feature>
<dbReference type="SUPFAM" id="SSF55821">
    <property type="entry name" value="YrdC/RibB"/>
    <property type="match status" value="1"/>
</dbReference>
<dbReference type="Pfam" id="PF03481">
    <property type="entry name" value="Sua5_C"/>
    <property type="match status" value="1"/>
</dbReference>
<dbReference type="FunFam" id="3.90.870.10:FF:000009">
    <property type="entry name" value="Threonylcarbamoyl-AMP synthase, putative"/>
    <property type="match status" value="1"/>
</dbReference>
<dbReference type="GO" id="GO:0061710">
    <property type="term" value="F:L-threonylcarbamoyladenylate synthase"/>
    <property type="evidence" value="ECO:0007669"/>
    <property type="project" value="UniProtKB-EC"/>
</dbReference>
<keyword evidence="7 13" id="KW-0819">tRNA processing</keyword>
<dbReference type="GO" id="GO:0005524">
    <property type="term" value="F:ATP binding"/>
    <property type="evidence" value="ECO:0007669"/>
    <property type="project" value="UniProtKB-UniRule"/>
</dbReference>
<dbReference type="AlphaFoldDB" id="A0A378L0W3"/>
<comment type="similarity">
    <text evidence="2 13">Belongs to the SUA5 family.</text>
</comment>
<dbReference type="InterPro" id="IPR006070">
    <property type="entry name" value="Sua5-like_dom"/>
</dbReference>
<evidence type="ECO:0000256" key="9">
    <source>
        <dbReference type="ARBA" id="ARBA00022741"/>
    </source>
</evidence>
<dbReference type="Proteomes" id="UP000054639">
    <property type="component" value="Unassembled WGS sequence"/>
</dbReference>
<dbReference type="GO" id="GO:0008033">
    <property type="term" value="P:tRNA processing"/>
    <property type="evidence" value="ECO:0007669"/>
    <property type="project" value="UniProtKB-KW"/>
</dbReference>
<dbReference type="InterPro" id="IPR038385">
    <property type="entry name" value="Sua5/YwlC_C"/>
</dbReference>
<evidence type="ECO:0000256" key="10">
    <source>
        <dbReference type="ARBA" id="ARBA00022840"/>
    </source>
</evidence>